<sequence>MMEDYFYPQRLPEKLKLRFLKNTLKIGEFADFEGFIVKLQNSGIIRKALWTKIAPIIGDFEVKGITPFPENGFPIMPIIVPKWVRLKGCCGIVRGKIYDLSQFSNMKGRFLLVENFEIAKIEDYLVMEKSGLDGGRIYNLFDSAFPETSRDVMLSFFISSGIYESRIGGCTVTLLDSLSKYYTSNFKDVRILMSLLPSILTRNSTKVEVVYDEPIEIRVLHPLKIKYTHLNLNNALRFYPTRRGKEWEKSAITESTIKIENLIGSAEIPFIPYAEEMKFDVEDLKEYAVDILSFVVKKHLEAPEIDTNRMERAKEKLILKIEKEFPLLTEAMKVGIVMDIADVNGFGEHTVRLIDSWRRLGMQDAEEKIMGLYDTLFERIEDVLQDRLRRELSSLDERRRIERVINRVLWELNILKPEGWSFFYFEKKLGERGVENAEKILKELLQKGLVIEKRKNLFLAVARL</sequence>
<organism evidence="1 2">
    <name type="scientific">Aciduliprofundum boonei (strain DSM 19572 / T469)</name>
    <dbReference type="NCBI Taxonomy" id="439481"/>
    <lineage>
        <taxon>Archaea</taxon>
        <taxon>Methanobacteriati</taxon>
        <taxon>Thermoplasmatota</taxon>
        <taxon>DHVE2 group</taxon>
        <taxon>Candidatus Aciduliprofundum</taxon>
    </lineage>
</organism>
<name>D3TAR5_ACIB4</name>
<dbReference type="HOGENOM" id="CLU_588767_0_0_2"/>
<dbReference type="RefSeq" id="WP_012997411.1">
    <property type="nucleotide sequence ID" value="NC_013926.1"/>
</dbReference>
<gene>
    <name evidence="1" type="ordered locus">Aboo_1387</name>
</gene>
<dbReference type="EMBL" id="CP001941">
    <property type="protein sequence ID" value="ADD09194.1"/>
    <property type="molecule type" value="Genomic_DNA"/>
</dbReference>
<dbReference type="GeneID" id="8828349"/>
<evidence type="ECO:0000313" key="1">
    <source>
        <dbReference type="EMBL" id="ADD09194.1"/>
    </source>
</evidence>
<proteinExistence type="predicted"/>
<evidence type="ECO:0000313" key="2">
    <source>
        <dbReference type="Proteomes" id="UP000001400"/>
    </source>
</evidence>
<protein>
    <submittedName>
        <fullName evidence="1">Uncharacterized protein</fullName>
    </submittedName>
</protein>
<dbReference type="KEGG" id="abi:Aboo_1387"/>
<dbReference type="Proteomes" id="UP000001400">
    <property type="component" value="Chromosome"/>
</dbReference>
<dbReference type="OrthoDB" id="364574at2157"/>
<accession>D3TAR5</accession>
<dbReference type="AlphaFoldDB" id="D3TAR5"/>
<reference evidence="1" key="1">
    <citation type="submission" date="2010-02" db="EMBL/GenBank/DDBJ databases">
        <title>Complete sequence of Aciduliprofundum boonei T469.</title>
        <authorList>
            <consortium name="US DOE Joint Genome Institute"/>
            <person name="Lucas S."/>
            <person name="Copeland A."/>
            <person name="Lapidus A."/>
            <person name="Cheng J.-F."/>
            <person name="Bruce D."/>
            <person name="Goodwin L."/>
            <person name="Pitluck S."/>
            <person name="Saunders E."/>
            <person name="Detter J.C."/>
            <person name="Han C."/>
            <person name="Tapia R."/>
            <person name="Land M."/>
            <person name="Hauser L."/>
            <person name="Kyrpides N."/>
            <person name="Mikhailova N."/>
            <person name="Flores G."/>
            <person name="Reysenbach A.-L."/>
            <person name="Woyke T."/>
        </authorList>
    </citation>
    <scope>NUCLEOTIDE SEQUENCE</scope>
    <source>
        <strain evidence="1">T469</strain>
    </source>
</reference>
<keyword evidence="2" id="KW-1185">Reference proteome</keyword>